<organism evidence="1 2">
    <name type="scientific">Chimaeribacter californicus</name>
    <dbReference type="NCBI Taxonomy" id="2060067"/>
    <lineage>
        <taxon>Bacteria</taxon>
        <taxon>Pseudomonadati</taxon>
        <taxon>Pseudomonadota</taxon>
        <taxon>Gammaproteobacteria</taxon>
        <taxon>Enterobacterales</taxon>
        <taxon>Yersiniaceae</taxon>
        <taxon>Chimaeribacter</taxon>
    </lineage>
</organism>
<reference evidence="1 2" key="1">
    <citation type="submission" date="2017-12" db="EMBL/GenBank/DDBJ databases">
        <title>Characterization of six clinical isolates of Enterochimera gen. nov., a novel genus of the Yersiniaciae family and the three species Enterochimera arupensis sp. nov., Enterochimera coloradensis sp. nov, and Enterochimera californica sp. nov.</title>
        <authorList>
            <person name="Rossi A."/>
            <person name="Fisher M."/>
        </authorList>
    </citation>
    <scope>NUCLEOTIDE SEQUENCE [LARGE SCALE GENOMIC DNA]</scope>
    <source>
        <strain evidence="2">2015-Iso6</strain>
    </source>
</reference>
<sequence>MPANYLAQSWKLSWQCRRPVMQKQPEPVCAHCGLKLEADETYCCQNCADWFEMTDPNYAVGEDDDG</sequence>
<gene>
    <name evidence="1" type="ORF">CYR55_05525</name>
</gene>
<accession>A0A2N5EDX3</accession>
<evidence type="ECO:0000313" key="1">
    <source>
        <dbReference type="EMBL" id="PLR40739.1"/>
    </source>
</evidence>
<proteinExistence type="predicted"/>
<dbReference type="EMBL" id="PJZF01000003">
    <property type="protein sequence ID" value="PLR40739.1"/>
    <property type="molecule type" value="Genomic_DNA"/>
</dbReference>
<dbReference type="OrthoDB" id="163862at2"/>
<dbReference type="AlphaFoldDB" id="A0A2N5EDX3"/>
<dbReference type="Proteomes" id="UP000234240">
    <property type="component" value="Unassembled WGS sequence"/>
</dbReference>
<evidence type="ECO:0000313" key="2">
    <source>
        <dbReference type="Proteomes" id="UP000234240"/>
    </source>
</evidence>
<name>A0A2N5EDX3_9GAMM</name>
<evidence type="ECO:0008006" key="3">
    <source>
        <dbReference type="Google" id="ProtNLM"/>
    </source>
</evidence>
<keyword evidence="2" id="KW-1185">Reference proteome</keyword>
<dbReference type="Pfam" id="PF05810">
    <property type="entry name" value="NinF"/>
    <property type="match status" value="1"/>
</dbReference>
<comment type="caution">
    <text evidence="1">The sequence shown here is derived from an EMBL/GenBank/DDBJ whole genome shotgun (WGS) entry which is preliminary data.</text>
</comment>
<dbReference type="InterPro" id="IPR008712">
    <property type="entry name" value="NinF"/>
</dbReference>
<protein>
    <recommendedName>
        <fullName evidence="3">NinF family protein</fullName>
    </recommendedName>
</protein>